<proteinExistence type="predicted"/>
<name>A0ACC2W3I7_9TREE</name>
<organism evidence="1 2">
    <name type="scientific">Naganishia cerealis</name>
    <dbReference type="NCBI Taxonomy" id="610337"/>
    <lineage>
        <taxon>Eukaryota</taxon>
        <taxon>Fungi</taxon>
        <taxon>Dikarya</taxon>
        <taxon>Basidiomycota</taxon>
        <taxon>Agaricomycotina</taxon>
        <taxon>Tremellomycetes</taxon>
        <taxon>Filobasidiales</taxon>
        <taxon>Filobasidiaceae</taxon>
        <taxon>Naganishia</taxon>
    </lineage>
</organism>
<dbReference type="Proteomes" id="UP001241377">
    <property type="component" value="Unassembled WGS sequence"/>
</dbReference>
<sequence>MAAPHGKVQQEAEPSTEKSTDYYFQYYASLQNQANMISDFSRTQAYRRAILGNAIPAFQDKLVIDIGAGSGILSYFAAQLPRFRLEQKKSLPSRHLEWRARSKLWVKSLLSGRGINLKIIFQLLRHAETTGTNPHLRGRVEVINGKVEDVNVQKRAMESGKVDTIISEPIGVMLFHERMVESYLLARDLFLKPGGSLSPSAGSLYFAPFSDESLFLETEAKASFFNQTLFGTDFTALAELSKQEAFEQPIVGLINPATIVAPEICPQIFDFYTLTVEQLQEFTIDLDWYMPKTCLVHGIASWFDLNFAPPPGTQKATDPVNENLHRQWDEMAAPQGIWAYDTSMNPAELPPPPTDGLELTLDTGPYGKR</sequence>
<evidence type="ECO:0000313" key="1">
    <source>
        <dbReference type="EMBL" id="KAJ9105948.1"/>
    </source>
</evidence>
<reference evidence="1" key="1">
    <citation type="submission" date="2023-04" db="EMBL/GenBank/DDBJ databases">
        <title>Draft Genome sequencing of Naganishia species isolated from polar environments using Oxford Nanopore Technology.</title>
        <authorList>
            <person name="Leo P."/>
            <person name="Venkateswaran K."/>
        </authorList>
    </citation>
    <scope>NUCLEOTIDE SEQUENCE</scope>
    <source>
        <strain evidence="1">MNA-CCFEE 5261</strain>
    </source>
</reference>
<evidence type="ECO:0000313" key="2">
    <source>
        <dbReference type="Proteomes" id="UP001241377"/>
    </source>
</evidence>
<protein>
    <submittedName>
        <fullName evidence="1">Uncharacterized protein</fullName>
    </submittedName>
</protein>
<dbReference type="EMBL" id="JASBWR010000031">
    <property type="protein sequence ID" value="KAJ9105948.1"/>
    <property type="molecule type" value="Genomic_DNA"/>
</dbReference>
<gene>
    <name evidence="1" type="ORF">QFC19_003282</name>
</gene>
<accession>A0ACC2W3I7</accession>
<keyword evidence="2" id="KW-1185">Reference proteome</keyword>
<comment type="caution">
    <text evidence="1">The sequence shown here is derived from an EMBL/GenBank/DDBJ whole genome shotgun (WGS) entry which is preliminary data.</text>
</comment>